<dbReference type="Pfam" id="PF13947">
    <property type="entry name" value="GUB_WAK_bind"/>
    <property type="match status" value="1"/>
</dbReference>
<dbReference type="AlphaFoldDB" id="A0A9W7IZI7"/>
<evidence type="ECO:0000256" key="4">
    <source>
        <dbReference type="ARBA" id="ARBA00022989"/>
    </source>
</evidence>
<comment type="caution">
    <text evidence="8">The sequence shown here is derived from an EMBL/GenBank/DDBJ whole genome shotgun (WGS) entry which is preliminary data.</text>
</comment>
<dbReference type="OrthoDB" id="998882at2759"/>
<dbReference type="PANTHER" id="PTHR33138">
    <property type="entry name" value="OS01G0690200 PROTEIN"/>
    <property type="match status" value="1"/>
</dbReference>
<dbReference type="Proteomes" id="UP001165190">
    <property type="component" value="Unassembled WGS sequence"/>
</dbReference>
<evidence type="ECO:0000256" key="3">
    <source>
        <dbReference type="ARBA" id="ARBA00022729"/>
    </source>
</evidence>
<gene>
    <name evidence="8" type="ORF">HRI_004209500</name>
</gene>
<sequence length="252" mass="28670">MPELKPKLPSLGHLMAAFASVLLVFPGACFGRRLNQDCGSVLCGNLNISYPFRLKNQPPQCGYHSLELECEKNNRTTLVLREGKFTVQEIFYQNYTMRVVDAGLDADDCNSLPLSSVYVRTSLCKKSYSVDLDPDYYYKQDPYEVTDASIVYVMNCTRPVKSAVYISASHCTINSNASSYFYFLVARTLDDSDFDQSCTVEAEVPILFYDIPDLSTMGIYKKISEGVLLTWGYYYYSYNIEYCSNKLSFHKL</sequence>
<feature type="chain" id="PRO_5040998801" description="Wall-associated receptor kinase galacturonan-binding domain-containing protein" evidence="6">
    <location>
        <begin position="32"/>
        <end position="252"/>
    </location>
</feature>
<evidence type="ECO:0000256" key="5">
    <source>
        <dbReference type="ARBA" id="ARBA00023136"/>
    </source>
</evidence>
<keyword evidence="2" id="KW-0812">Transmembrane</keyword>
<reference evidence="8" key="1">
    <citation type="submission" date="2023-05" db="EMBL/GenBank/DDBJ databases">
        <title>Genome and transcriptome analyses reveal genes involved in the formation of fine ridges on petal epidermal cells in Hibiscus trionum.</title>
        <authorList>
            <person name="Koshimizu S."/>
            <person name="Masuda S."/>
            <person name="Ishii T."/>
            <person name="Shirasu K."/>
            <person name="Hoshino A."/>
            <person name="Arita M."/>
        </authorList>
    </citation>
    <scope>NUCLEOTIDE SEQUENCE</scope>
    <source>
        <strain evidence="8">Hamamatsu line</strain>
    </source>
</reference>
<comment type="subcellular location">
    <subcellularLocation>
        <location evidence="1">Membrane</location>
        <topology evidence="1">Single-pass membrane protein</topology>
    </subcellularLocation>
</comment>
<evidence type="ECO:0000259" key="7">
    <source>
        <dbReference type="Pfam" id="PF13947"/>
    </source>
</evidence>
<evidence type="ECO:0000313" key="8">
    <source>
        <dbReference type="EMBL" id="GMJ05403.1"/>
    </source>
</evidence>
<dbReference type="InterPro" id="IPR025287">
    <property type="entry name" value="WAK_GUB"/>
</dbReference>
<dbReference type="EMBL" id="BSYR01000044">
    <property type="protein sequence ID" value="GMJ05403.1"/>
    <property type="molecule type" value="Genomic_DNA"/>
</dbReference>
<dbReference type="PANTHER" id="PTHR33138:SF30">
    <property type="entry name" value="LEAF RUST 10 DISEASE-RESISTANCE LOCUS RECEPTOR-LIKE PROTEIN KINASE-LIKE 2.7"/>
    <property type="match status" value="1"/>
</dbReference>
<accession>A0A9W7IZI7</accession>
<name>A0A9W7IZI7_HIBTR</name>
<organism evidence="8 9">
    <name type="scientific">Hibiscus trionum</name>
    <name type="common">Flower of an hour</name>
    <dbReference type="NCBI Taxonomy" id="183268"/>
    <lineage>
        <taxon>Eukaryota</taxon>
        <taxon>Viridiplantae</taxon>
        <taxon>Streptophyta</taxon>
        <taxon>Embryophyta</taxon>
        <taxon>Tracheophyta</taxon>
        <taxon>Spermatophyta</taxon>
        <taxon>Magnoliopsida</taxon>
        <taxon>eudicotyledons</taxon>
        <taxon>Gunneridae</taxon>
        <taxon>Pentapetalae</taxon>
        <taxon>rosids</taxon>
        <taxon>malvids</taxon>
        <taxon>Malvales</taxon>
        <taxon>Malvaceae</taxon>
        <taxon>Malvoideae</taxon>
        <taxon>Hibiscus</taxon>
    </lineage>
</organism>
<feature type="domain" description="Wall-associated receptor kinase galacturonan-binding" evidence="7">
    <location>
        <begin position="38"/>
        <end position="101"/>
    </location>
</feature>
<evidence type="ECO:0000313" key="9">
    <source>
        <dbReference type="Proteomes" id="UP001165190"/>
    </source>
</evidence>
<dbReference type="GO" id="GO:0016020">
    <property type="term" value="C:membrane"/>
    <property type="evidence" value="ECO:0007669"/>
    <property type="project" value="UniProtKB-SubCell"/>
</dbReference>
<keyword evidence="4" id="KW-1133">Transmembrane helix</keyword>
<proteinExistence type="predicted"/>
<feature type="signal peptide" evidence="6">
    <location>
        <begin position="1"/>
        <end position="31"/>
    </location>
</feature>
<evidence type="ECO:0000256" key="6">
    <source>
        <dbReference type="SAM" id="SignalP"/>
    </source>
</evidence>
<keyword evidence="9" id="KW-1185">Reference proteome</keyword>
<evidence type="ECO:0000256" key="1">
    <source>
        <dbReference type="ARBA" id="ARBA00004167"/>
    </source>
</evidence>
<protein>
    <recommendedName>
        <fullName evidence="7">Wall-associated receptor kinase galacturonan-binding domain-containing protein</fullName>
    </recommendedName>
</protein>
<dbReference type="GO" id="GO:0030247">
    <property type="term" value="F:polysaccharide binding"/>
    <property type="evidence" value="ECO:0007669"/>
    <property type="project" value="InterPro"/>
</dbReference>
<keyword evidence="3 6" id="KW-0732">Signal</keyword>
<evidence type="ECO:0000256" key="2">
    <source>
        <dbReference type="ARBA" id="ARBA00022692"/>
    </source>
</evidence>
<keyword evidence="5" id="KW-0472">Membrane</keyword>